<gene>
    <name evidence="1" type="ORF">T4D_10670</name>
</gene>
<dbReference type="Proteomes" id="UP000054995">
    <property type="component" value="Unassembled WGS sequence"/>
</dbReference>
<dbReference type="AlphaFoldDB" id="A0A0V1G662"/>
<reference evidence="1 2" key="1">
    <citation type="submission" date="2015-01" db="EMBL/GenBank/DDBJ databases">
        <title>Evolution of Trichinella species and genotypes.</title>
        <authorList>
            <person name="Korhonen P.K."/>
            <person name="Edoardo P."/>
            <person name="Giuseppe L.R."/>
            <person name="Gasser R.B."/>
        </authorList>
    </citation>
    <scope>NUCLEOTIDE SEQUENCE [LARGE SCALE GENOMIC DNA]</scope>
    <source>
        <strain evidence="1">ISS470</strain>
    </source>
</reference>
<accession>A0A0V1G662</accession>
<proteinExistence type="predicted"/>
<comment type="caution">
    <text evidence="1">The sequence shown here is derived from an EMBL/GenBank/DDBJ whole genome shotgun (WGS) entry which is preliminary data.</text>
</comment>
<protein>
    <submittedName>
        <fullName evidence="1">Uncharacterized protein</fullName>
    </submittedName>
</protein>
<evidence type="ECO:0000313" key="1">
    <source>
        <dbReference type="EMBL" id="KRY93769.1"/>
    </source>
</evidence>
<evidence type="ECO:0000313" key="2">
    <source>
        <dbReference type="Proteomes" id="UP000054995"/>
    </source>
</evidence>
<dbReference type="EMBL" id="JYDT01000001">
    <property type="protein sequence ID" value="KRY93769.1"/>
    <property type="molecule type" value="Genomic_DNA"/>
</dbReference>
<keyword evidence="2" id="KW-1185">Reference proteome</keyword>
<name>A0A0V1G662_TRIPS</name>
<sequence>MLLELDVNLQMPDLPTLHFLAKSGMDKYNLKLLHSYLCCTVFPAAQKKFIYITFTTKILGKSRKEYYKIIDSVAALKLDK</sequence>
<organism evidence="1 2">
    <name type="scientific">Trichinella pseudospiralis</name>
    <name type="common">Parasitic roundworm</name>
    <dbReference type="NCBI Taxonomy" id="6337"/>
    <lineage>
        <taxon>Eukaryota</taxon>
        <taxon>Metazoa</taxon>
        <taxon>Ecdysozoa</taxon>
        <taxon>Nematoda</taxon>
        <taxon>Enoplea</taxon>
        <taxon>Dorylaimia</taxon>
        <taxon>Trichinellida</taxon>
        <taxon>Trichinellidae</taxon>
        <taxon>Trichinella</taxon>
    </lineage>
</organism>